<dbReference type="PANTHER" id="PTHR43471:SF1">
    <property type="entry name" value="ABC TRANSPORTER PERMEASE PROTEIN NOSY-RELATED"/>
    <property type="match status" value="1"/>
</dbReference>
<keyword evidence="1" id="KW-0812">Transmembrane</keyword>
<feature type="transmembrane region" description="Helical" evidence="1">
    <location>
        <begin position="133"/>
        <end position="156"/>
    </location>
</feature>
<dbReference type="EMBL" id="PGCK01000001">
    <property type="protein sequence ID" value="MCD1293398.1"/>
    <property type="molecule type" value="Genomic_DNA"/>
</dbReference>
<dbReference type="PANTHER" id="PTHR43471">
    <property type="entry name" value="ABC TRANSPORTER PERMEASE"/>
    <property type="match status" value="1"/>
</dbReference>
<reference evidence="2 3" key="1">
    <citation type="submission" date="2017-11" db="EMBL/GenBank/DDBJ databases">
        <title>Isolation and Characterization of Family Methanocellaceae Species from Potential Methane Hydrate Area Offshore Southwestern Taiwan.</title>
        <authorList>
            <person name="Zhang W.-L."/>
            <person name="Chen W.-C."/>
            <person name="Lai M.-C."/>
            <person name="Chen S.-C."/>
        </authorList>
    </citation>
    <scope>NUCLEOTIDE SEQUENCE [LARGE SCALE GENOMIC DNA]</scope>
    <source>
        <strain evidence="2 3">CWC-04</strain>
    </source>
</reference>
<feature type="transmembrane region" description="Helical" evidence="1">
    <location>
        <begin position="82"/>
        <end position="103"/>
    </location>
</feature>
<keyword evidence="1" id="KW-1133">Transmembrane helix</keyword>
<feature type="transmembrane region" description="Helical" evidence="1">
    <location>
        <begin position="20"/>
        <end position="46"/>
    </location>
</feature>
<dbReference type="Pfam" id="PF12679">
    <property type="entry name" value="ABC2_membrane_2"/>
    <property type="match status" value="1"/>
</dbReference>
<organism evidence="2 3">
    <name type="scientific">Methanooceanicella nereidis</name>
    <dbReference type="NCBI Taxonomy" id="2052831"/>
    <lineage>
        <taxon>Archaea</taxon>
        <taxon>Methanobacteriati</taxon>
        <taxon>Methanobacteriota</taxon>
        <taxon>Stenosarchaea group</taxon>
        <taxon>Methanomicrobia</taxon>
        <taxon>Methanocellales</taxon>
        <taxon>Methanocellaceae</taxon>
        <taxon>Methanooceanicella</taxon>
    </lineage>
</organism>
<dbReference type="GO" id="GO:0140359">
    <property type="term" value="F:ABC-type transporter activity"/>
    <property type="evidence" value="ECO:0007669"/>
    <property type="project" value="InterPro"/>
</dbReference>
<evidence type="ECO:0000256" key="1">
    <source>
        <dbReference type="SAM" id="Phobius"/>
    </source>
</evidence>
<feature type="transmembrane region" description="Helical" evidence="1">
    <location>
        <begin position="204"/>
        <end position="224"/>
    </location>
</feature>
<dbReference type="AlphaFoldDB" id="A0AAP2W4F9"/>
<keyword evidence="3" id="KW-1185">Reference proteome</keyword>
<protein>
    <submittedName>
        <fullName evidence="2">ABC transporter permease</fullName>
    </submittedName>
</protein>
<dbReference type="GO" id="GO:0005886">
    <property type="term" value="C:plasma membrane"/>
    <property type="evidence" value="ECO:0007669"/>
    <property type="project" value="UniProtKB-SubCell"/>
</dbReference>
<gene>
    <name evidence="2" type="ORF">CUJ83_00095</name>
</gene>
<comment type="caution">
    <text evidence="2">The sequence shown here is derived from an EMBL/GenBank/DDBJ whole genome shotgun (WGS) entry which is preliminary data.</text>
</comment>
<name>A0AAP2W4F9_9EURY</name>
<feature type="transmembrane region" description="Helical" evidence="1">
    <location>
        <begin position="230"/>
        <end position="249"/>
    </location>
</feature>
<sequence length="263" mass="29251">MNKIKIIMEKEFDEFLKNKLLLGSTILIPLLFVVIASGLLLGVTYFPDLNNQDDLQMYLKLLPNASEMSAQEVMLMIFSKGLLTFFMMIPAIIPMMISSYSIIGEKKNRTLEPLLAAPISVYDILIGKTLASIIPALIMTYVAATLFIIVVTVGTYSIVNKFLFLDPMWFIGLFVLAPLLAFMGVLLTIIISSRVNDPRSAQQISVVIILPIMGLFISQMTGLFLLDIKIIAIVTAVALLADIGILVLGKELFDREEILTRWT</sequence>
<proteinExistence type="predicted"/>
<feature type="transmembrane region" description="Helical" evidence="1">
    <location>
        <begin position="168"/>
        <end position="192"/>
    </location>
</feature>
<evidence type="ECO:0000313" key="3">
    <source>
        <dbReference type="Proteomes" id="UP001320159"/>
    </source>
</evidence>
<keyword evidence="1" id="KW-0472">Membrane</keyword>
<dbReference type="RefSeq" id="WP_230739133.1">
    <property type="nucleotide sequence ID" value="NZ_PGCK01000001.1"/>
</dbReference>
<evidence type="ECO:0000313" key="2">
    <source>
        <dbReference type="EMBL" id="MCD1293398.1"/>
    </source>
</evidence>
<dbReference type="Proteomes" id="UP001320159">
    <property type="component" value="Unassembled WGS sequence"/>
</dbReference>
<accession>A0AAP2W4F9</accession>